<evidence type="ECO:0000256" key="8">
    <source>
        <dbReference type="ARBA" id="ARBA00038436"/>
    </source>
</evidence>
<comment type="similarity">
    <text evidence="8 9">Belongs to the TRAP transporter small permease family.</text>
</comment>
<accession>A0A1T1HB77</accession>
<dbReference type="STRING" id="966.BTA35_0208755"/>
<dbReference type="InterPro" id="IPR055348">
    <property type="entry name" value="DctQ"/>
</dbReference>
<dbReference type="PANTHER" id="PTHR35011">
    <property type="entry name" value="2,3-DIKETO-L-GULONATE TRAP TRANSPORTER SMALL PERMEASE PROTEIN YIAM"/>
    <property type="match status" value="1"/>
</dbReference>
<feature type="transmembrane region" description="Helical" evidence="9">
    <location>
        <begin position="135"/>
        <end position="154"/>
    </location>
</feature>
<evidence type="ECO:0000256" key="4">
    <source>
        <dbReference type="ARBA" id="ARBA00022519"/>
    </source>
</evidence>
<keyword evidence="4 9" id="KW-0997">Cell inner membrane</keyword>
<dbReference type="EMBL" id="MTSD02000003">
    <property type="protein sequence ID" value="OOV87085.1"/>
    <property type="molecule type" value="Genomic_DNA"/>
</dbReference>
<comment type="caution">
    <text evidence="11">The sequence shown here is derived from an EMBL/GenBank/DDBJ whole genome shotgun (WGS) entry which is preliminary data.</text>
</comment>
<dbReference type="InterPro" id="IPR007387">
    <property type="entry name" value="TRAP_DctQ"/>
</dbReference>
<organism evidence="11 12">
    <name type="scientific">Oceanospirillum linum</name>
    <dbReference type="NCBI Taxonomy" id="966"/>
    <lineage>
        <taxon>Bacteria</taxon>
        <taxon>Pseudomonadati</taxon>
        <taxon>Pseudomonadota</taxon>
        <taxon>Gammaproteobacteria</taxon>
        <taxon>Oceanospirillales</taxon>
        <taxon>Oceanospirillaceae</taxon>
        <taxon>Oceanospirillum</taxon>
    </lineage>
</organism>
<evidence type="ECO:0000256" key="3">
    <source>
        <dbReference type="ARBA" id="ARBA00022475"/>
    </source>
</evidence>
<evidence type="ECO:0000256" key="7">
    <source>
        <dbReference type="ARBA" id="ARBA00023136"/>
    </source>
</evidence>
<evidence type="ECO:0000313" key="12">
    <source>
        <dbReference type="Proteomes" id="UP000190064"/>
    </source>
</evidence>
<dbReference type="Pfam" id="PF04290">
    <property type="entry name" value="DctQ"/>
    <property type="match status" value="1"/>
</dbReference>
<keyword evidence="7 9" id="KW-0472">Membrane</keyword>
<comment type="subunit">
    <text evidence="9">The complex comprises the extracytoplasmic solute receptor protein and the two transmembrane proteins.</text>
</comment>
<feature type="transmembrane region" description="Helical" evidence="9">
    <location>
        <begin position="51"/>
        <end position="72"/>
    </location>
</feature>
<feature type="domain" description="Tripartite ATP-independent periplasmic transporters DctQ component" evidence="10">
    <location>
        <begin position="31"/>
        <end position="161"/>
    </location>
</feature>
<evidence type="ECO:0000256" key="1">
    <source>
        <dbReference type="ARBA" id="ARBA00004429"/>
    </source>
</evidence>
<comment type="function">
    <text evidence="9">Part of the tripartite ATP-independent periplasmic (TRAP) transport system.</text>
</comment>
<gene>
    <name evidence="11" type="ORF">BTA35_0208755</name>
</gene>
<comment type="subcellular location">
    <subcellularLocation>
        <location evidence="1 9">Cell inner membrane</location>
        <topology evidence="1 9">Multi-pass membrane protein</topology>
    </subcellularLocation>
</comment>
<feature type="transmembrane region" description="Helical" evidence="9">
    <location>
        <begin position="93"/>
        <end position="115"/>
    </location>
</feature>
<dbReference type="AlphaFoldDB" id="A0A1T1HB77"/>
<evidence type="ECO:0000313" key="11">
    <source>
        <dbReference type="EMBL" id="OOV87085.1"/>
    </source>
</evidence>
<evidence type="ECO:0000259" key="10">
    <source>
        <dbReference type="Pfam" id="PF04290"/>
    </source>
</evidence>
<evidence type="ECO:0000256" key="2">
    <source>
        <dbReference type="ARBA" id="ARBA00022448"/>
    </source>
</evidence>
<proteinExistence type="inferred from homology"/>
<reference evidence="11" key="1">
    <citation type="submission" date="2017-02" db="EMBL/GenBank/DDBJ databases">
        <title>Draft Genome Sequence of the Salt Water Bacterium Oceanospirillum linum ATCC 11336.</title>
        <authorList>
            <person name="Trachtenberg A.M."/>
            <person name="Carney J.G."/>
            <person name="Linnane J.D."/>
            <person name="Rheaume B.A."/>
            <person name="Pitts N.L."/>
            <person name="Mykles D.L."/>
            <person name="Maclea K.S."/>
        </authorList>
    </citation>
    <scope>NUCLEOTIDE SEQUENCE [LARGE SCALE GENOMIC DNA]</scope>
    <source>
        <strain evidence="11">ATCC 11336</strain>
    </source>
</reference>
<name>A0A1T1HB77_OCELI</name>
<protein>
    <recommendedName>
        <fullName evidence="9">TRAP transporter small permease protein</fullName>
    </recommendedName>
</protein>
<dbReference type="GO" id="GO:0022857">
    <property type="term" value="F:transmembrane transporter activity"/>
    <property type="evidence" value="ECO:0007669"/>
    <property type="project" value="UniProtKB-UniRule"/>
</dbReference>
<keyword evidence="12" id="KW-1185">Reference proteome</keyword>
<evidence type="ECO:0000256" key="5">
    <source>
        <dbReference type="ARBA" id="ARBA00022692"/>
    </source>
</evidence>
<evidence type="ECO:0000256" key="6">
    <source>
        <dbReference type="ARBA" id="ARBA00022989"/>
    </source>
</evidence>
<dbReference type="GO" id="GO:0005886">
    <property type="term" value="C:plasma membrane"/>
    <property type="evidence" value="ECO:0007669"/>
    <property type="project" value="UniProtKB-SubCell"/>
</dbReference>
<sequence length="184" mass="21092">MVKKIFISYCSWIDRLVRFIGKSVSVLMPLLAIVIAYEVGSRYLFNQPTIWAQDLALFFFAYLVGLGGAYAYQKKTHINVDILYLAVSPKTKRIFDVLTGILAAFFMFVLMMIAYEKFGEALQFNYRKMSNWAPHTHHFWMMLVISGALITLQISSNMVKDIYYVIAGQALISEPEEEDTEDGN</sequence>
<keyword evidence="5 9" id="KW-0812">Transmembrane</keyword>
<feature type="transmembrane region" description="Helical" evidence="9">
    <location>
        <begin position="20"/>
        <end position="39"/>
    </location>
</feature>
<evidence type="ECO:0000256" key="9">
    <source>
        <dbReference type="RuleBase" id="RU369079"/>
    </source>
</evidence>
<keyword evidence="2 9" id="KW-0813">Transport</keyword>
<keyword evidence="6 9" id="KW-1133">Transmembrane helix</keyword>
<dbReference type="Proteomes" id="UP000190064">
    <property type="component" value="Unassembled WGS sequence"/>
</dbReference>
<keyword evidence="3" id="KW-1003">Cell membrane</keyword>